<organism evidence="6 7">
    <name type="scientific">Dyella thiooxydans</name>
    <dbReference type="NCBI Taxonomy" id="445710"/>
    <lineage>
        <taxon>Bacteria</taxon>
        <taxon>Pseudomonadati</taxon>
        <taxon>Pseudomonadota</taxon>
        <taxon>Gammaproteobacteria</taxon>
        <taxon>Lysobacterales</taxon>
        <taxon>Rhodanobacteraceae</taxon>
        <taxon>Dyella</taxon>
    </lineage>
</organism>
<dbReference type="EMBL" id="CP014841">
    <property type="protein sequence ID" value="AND70515.1"/>
    <property type="molecule type" value="Genomic_DNA"/>
</dbReference>
<dbReference type="STRING" id="445710.ATSB10_30610"/>
<feature type="short sequence motif" description="DGA/G" evidence="4">
    <location>
        <begin position="235"/>
        <end position="237"/>
    </location>
</feature>
<dbReference type="InterPro" id="IPR016035">
    <property type="entry name" value="Acyl_Trfase/lysoPLipase"/>
</dbReference>
<proteinExistence type="predicted"/>
<dbReference type="KEGG" id="dtx:ATSB10_30610"/>
<dbReference type="Pfam" id="PF01734">
    <property type="entry name" value="Patatin"/>
    <property type="match status" value="1"/>
</dbReference>
<dbReference type="InterPro" id="IPR050301">
    <property type="entry name" value="NTE"/>
</dbReference>
<dbReference type="Pfam" id="PF12536">
    <property type="entry name" value="DUF3734"/>
    <property type="match status" value="1"/>
</dbReference>
<keyword evidence="2 4" id="KW-0442">Lipid degradation</keyword>
<dbReference type="GO" id="GO:0016787">
    <property type="term" value="F:hydrolase activity"/>
    <property type="evidence" value="ECO:0007669"/>
    <property type="project" value="UniProtKB-UniRule"/>
</dbReference>
<keyword evidence="3 4" id="KW-0443">Lipid metabolism</keyword>
<keyword evidence="1 4" id="KW-0378">Hydrolase</keyword>
<dbReference type="OrthoDB" id="9807112at2"/>
<dbReference type="PANTHER" id="PTHR14226">
    <property type="entry name" value="NEUROPATHY TARGET ESTERASE/SWISS CHEESE D.MELANOGASTER"/>
    <property type="match status" value="1"/>
</dbReference>
<dbReference type="GO" id="GO:0016042">
    <property type="term" value="P:lipid catabolic process"/>
    <property type="evidence" value="ECO:0007669"/>
    <property type="project" value="UniProtKB-UniRule"/>
</dbReference>
<name>A0A161JXL3_9GAMM</name>
<feature type="short sequence motif" description="GXGXXG" evidence="4">
    <location>
        <begin position="36"/>
        <end position="41"/>
    </location>
</feature>
<keyword evidence="7" id="KW-1185">Reference proteome</keyword>
<feature type="domain" description="PNPLA" evidence="5">
    <location>
        <begin position="32"/>
        <end position="248"/>
    </location>
</feature>
<dbReference type="InterPro" id="IPR021095">
    <property type="entry name" value="DUF3734"/>
</dbReference>
<reference evidence="6 7" key="1">
    <citation type="submission" date="2016-02" db="EMBL/GenBank/DDBJ databases">
        <title>Complete genome sequencing and analysis of ATSB10, Dyella thiooxydans isolated from rhizosphere soil of sunflower (Helianthus annuus L.).</title>
        <authorList>
            <person name="Lee Y."/>
            <person name="Hwangbo K."/>
            <person name="Chung H."/>
            <person name="Yoo J."/>
            <person name="Kim K.Y."/>
            <person name="Sa T.M."/>
            <person name="Um Y."/>
            <person name="Madhaiyan M."/>
        </authorList>
    </citation>
    <scope>NUCLEOTIDE SEQUENCE [LARGE SCALE GENOMIC DNA]</scope>
    <source>
        <strain evidence="6 7">ATSB10</strain>
    </source>
</reference>
<evidence type="ECO:0000313" key="6">
    <source>
        <dbReference type="EMBL" id="AND70515.1"/>
    </source>
</evidence>
<evidence type="ECO:0000256" key="1">
    <source>
        <dbReference type="ARBA" id="ARBA00022801"/>
    </source>
</evidence>
<evidence type="ECO:0000256" key="2">
    <source>
        <dbReference type="ARBA" id="ARBA00022963"/>
    </source>
</evidence>
<dbReference type="AlphaFoldDB" id="A0A161JXL3"/>
<evidence type="ECO:0000256" key="3">
    <source>
        <dbReference type="ARBA" id="ARBA00023098"/>
    </source>
</evidence>
<feature type="active site" description="Nucleophile" evidence="4">
    <location>
        <position position="65"/>
    </location>
</feature>
<evidence type="ECO:0000313" key="7">
    <source>
        <dbReference type="Proteomes" id="UP000077255"/>
    </source>
</evidence>
<dbReference type="Gene3D" id="3.40.1090.10">
    <property type="entry name" value="Cytosolic phospholipase A2 catalytic domain"/>
    <property type="match status" value="2"/>
</dbReference>
<dbReference type="PANTHER" id="PTHR14226:SF57">
    <property type="entry name" value="BLR7027 PROTEIN"/>
    <property type="match status" value="1"/>
</dbReference>
<accession>A0A161JXL3</accession>
<evidence type="ECO:0000256" key="4">
    <source>
        <dbReference type="PROSITE-ProRule" id="PRU01161"/>
    </source>
</evidence>
<evidence type="ECO:0000259" key="5">
    <source>
        <dbReference type="PROSITE" id="PS51635"/>
    </source>
</evidence>
<feature type="active site" description="Proton acceptor" evidence="4">
    <location>
        <position position="235"/>
    </location>
</feature>
<dbReference type="Proteomes" id="UP000077255">
    <property type="component" value="Chromosome"/>
</dbReference>
<dbReference type="PROSITE" id="PS51635">
    <property type="entry name" value="PNPLA"/>
    <property type="match status" value="1"/>
</dbReference>
<dbReference type="RefSeq" id="WP_063673538.1">
    <property type="nucleotide sequence ID" value="NZ_CP014841.1"/>
</dbReference>
<gene>
    <name evidence="6" type="ORF">ATSB10_30610</name>
</gene>
<dbReference type="CDD" id="cd07209">
    <property type="entry name" value="Pat_hypo_Ecoli_Z1214_like"/>
    <property type="match status" value="1"/>
</dbReference>
<protein>
    <recommendedName>
        <fullName evidence="5">PNPLA domain-containing protein</fullName>
    </recommendedName>
</protein>
<dbReference type="SUPFAM" id="SSF52151">
    <property type="entry name" value="FabD/lysophospholipase-like"/>
    <property type="match status" value="1"/>
</dbReference>
<feature type="short sequence motif" description="GXSXG" evidence="4">
    <location>
        <begin position="63"/>
        <end position="67"/>
    </location>
</feature>
<sequence>MSKPVSKLRAGKASVASRKSATAPREYPTVALVLQGGGALGAYQAGVYEGLHASGRLPNWVAGISIGALNAAVIAGNAPEHRVAKLREFWKTICKPPFLPAPLAAPEFDDLPWPLPLQHGLSGMAAMRALLEGQAGFFLPRMPIPPLAPWRRGPHLASWYDTGPLRSTLERLVDFDRINDPRTIRVSVGAVNVRNGNFEYFDSTRQTLRAEHFMASGALPPGFPAVEIDGEYYWDGGMVSNTPLYKVLRDRPAHDALIFQVDLWSAMGELPHDLPQVASRSKDIQFSSRTRLVTEYMAREHEHQRLLHDLMALVPEPLRDDPAYLRAQARSSGALTNLVHLIYRDKPYEGHYKDYEFSANSMRRHWRAGLEDMRHTLAQPHWLDYPDAQHPFVTHDVHRL</sequence>
<dbReference type="PATRIC" id="fig|445710.3.peg.3061"/>
<dbReference type="InterPro" id="IPR002641">
    <property type="entry name" value="PNPLA_dom"/>
</dbReference>